<keyword evidence="2" id="KW-1185">Reference proteome</keyword>
<evidence type="ECO:0000313" key="1">
    <source>
        <dbReference type="EMBL" id="KAJ8679094.1"/>
    </source>
</evidence>
<comment type="caution">
    <text evidence="1">The sequence shown here is derived from an EMBL/GenBank/DDBJ whole genome shotgun (WGS) entry which is preliminary data.</text>
</comment>
<name>A0ACC2P737_9HYME</name>
<gene>
    <name evidence="1" type="ORF">QAD02_014881</name>
</gene>
<accession>A0ACC2P737</accession>
<sequence>MNPRSRVNRVHARRGRPIRRTSSLDPCNTYMARAELTLGDFVIQNGHLKLEPAGMMPTAWSTTSTQPRSTAPAALGKAPSTLTSENDNPLDLSLSNFPPLRPQDQVMSPPMTEMPIEANLTLLQALQKEEEFLNEHFPNRKKRLVKASDIWDSEQPRILQGQERLIQRPSLGAHICGTGGSVAASR</sequence>
<evidence type="ECO:0000313" key="2">
    <source>
        <dbReference type="Proteomes" id="UP001239111"/>
    </source>
</evidence>
<protein>
    <submittedName>
        <fullName evidence="1">Uncharacterized protein</fullName>
    </submittedName>
</protein>
<dbReference type="Proteomes" id="UP001239111">
    <property type="component" value="Chromosome 2"/>
</dbReference>
<reference evidence="1" key="1">
    <citation type="submission" date="2023-04" db="EMBL/GenBank/DDBJ databases">
        <title>A chromosome-level genome assembly of the parasitoid wasp Eretmocerus hayati.</title>
        <authorList>
            <person name="Zhong Y."/>
            <person name="Liu S."/>
            <person name="Liu Y."/>
        </authorList>
    </citation>
    <scope>NUCLEOTIDE SEQUENCE</scope>
    <source>
        <strain evidence="1">ZJU_SS_LIU_2023</strain>
    </source>
</reference>
<proteinExistence type="predicted"/>
<dbReference type="EMBL" id="CM056742">
    <property type="protein sequence ID" value="KAJ8679094.1"/>
    <property type="molecule type" value="Genomic_DNA"/>
</dbReference>
<organism evidence="1 2">
    <name type="scientific">Eretmocerus hayati</name>
    <dbReference type="NCBI Taxonomy" id="131215"/>
    <lineage>
        <taxon>Eukaryota</taxon>
        <taxon>Metazoa</taxon>
        <taxon>Ecdysozoa</taxon>
        <taxon>Arthropoda</taxon>
        <taxon>Hexapoda</taxon>
        <taxon>Insecta</taxon>
        <taxon>Pterygota</taxon>
        <taxon>Neoptera</taxon>
        <taxon>Endopterygota</taxon>
        <taxon>Hymenoptera</taxon>
        <taxon>Apocrita</taxon>
        <taxon>Proctotrupomorpha</taxon>
        <taxon>Chalcidoidea</taxon>
        <taxon>Aphelinidae</taxon>
        <taxon>Aphelininae</taxon>
        <taxon>Eretmocerus</taxon>
    </lineage>
</organism>